<keyword evidence="2" id="KW-0732">Signal</keyword>
<dbReference type="SUPFAM" id="SSF88713">
    <property type="entry name" value="Glycoside hydrolase/deacetylase"/>
    <property type="match status" value="1"/>
</dbReference>
<dbReference type="Proteomes" id="UP000233750">
    <property type="component" value="Unassembled WGS sequence"/>
</dbReference>
<comment type="caution">
    <text evidence="5">The sequence shown here is derived from an EMBL/GenBank/DDBJ whole genome shotgun (WGS) entry which is preliminary data.</text>
</comment>
<dbReference type="GO" id="GO:0005975">
    <property type="term" value="P:carbohydrate metabolic process"/>
    <property type="evidence" value="ECO:0007669"/>
    <property type="project" value="InterPro"/>
</dbReference>
<accession>A0A2N3WPF1</accession>
<name>A0A2N3WPF1_9PSEU</name>
<dbReference type="PROSITE" id="PS51677">
    <property type="entry name" value="NODB"/>
    <property type="match status" value="1"/>
</dbReference>
<dbReference type="OrthoDB" id="9782872at2"/>
<dbReference type="Pfam" id="PF01522">
    <property type="entry name" value="Polysacc_deac_1"/>
    <property type="match status" value="1"/>
</dbReference>
<proteinExistence type="predicted"/>
<sequence>MGDPPDEMPLVFMYHSIASYTEDPYLITVRPERFEAQMHWLWRHGRRGVSMRTLLDRRRRGEGGDLVGLTFDDGYLDFFDHVPRVLARYGFTATVFAIAGRLGGTNEWDGDGPRKRLMDARNLRELVAMGIEIGSHGMRHVHVPALPPDGVEDELLHSRELLESVIDTPVTGFCYPYGDVDGKTITSVREARYDYACAVSHSAWDSRFAIPRVYVGDRDTGLRLRAKRLRHRIRTGDSRLEPAVRD</sequence>
<organism evidence="5 6">
    <name type="scientific">Amycolatopsis echigonensis</name>
    <dbReference type="NCBI Taxonomy" id="2576905"/>
    <lineage>
        <taxon>Bacteria</taxon>
        <taxon>Bacillati</taxon>
        <taxon>Actinomycetota</taxon>
        <taxon>Actinomycetes</taxon>
        <taxon>Pseudonocardiales</taxon>
        <taxon>Pseudonocardiaceae</taxon>
        <taxon>Amycolatopsis</taxon>
    </lineage>
</organism>
<evidence type="ECO:0000313" key="4">
    <source>
        <dbReference type="EMBL" id="MBB2502003.1"/>
    </source>
</evidence>
<dbReference type="InterPro" id="IPR002509">
    <property type="entry name" value="NODB_dom"/>
</dbReference>
<feature type="domain" description="NodB homology" evidence="3">
    <location>
        <begin position="65"/>
        <end position="246"/>
    </location>
</feature>
<dbReference type="Gene3D" id="3.20.20.370">
    <property type="entry name" value="Glycoside hydrolase/deacetylase"/>
    <property type="match status" value="1"/>
</dbReference>
<reference evidence="5 6" key="1">
    <citation type="submission" date="2017-12" db="EMBL/GenBank/DDBJ databases">
        <title>Sequencing the genomes of 1000 Actinobacteria strains.</title>
        <authorList>
            <person name="Klenk H.-P."/>
        </authorList>
    </citation>
    <scope>NUCLEOTIDE SEQUENCE [LARGE SCALE GENOMIC DNA]</scope>
    <source>
        <strain evidence="5 6">DSM 45165</strain>
    </source>
</reference>
<dbReference type="InterPro" id="IPR051398">
    <property type="entry name" value="Polysacch_Deacetylase"/>
</dbReference>
<accession>A0A8E1W1C9</accession>
<comment type="subcellular location">
    <subcellularLocation>
        <location evidence="1">Secreted</location>
    </subcellularLocation>
</comment>
<gene>
    <name evidence="5" type="ORF">ATK30_6678</name>
    <name evidence="4" type="ORF">H5411_23085</name>
</gene>
<evidence type="ECO:0000313" key="5">
    <source>
        <dbReference type="EMBL" id="PKV95748.1"/>
    </source>
</evidence>
<evidence type="ECO:0000313" key="7">
    <source>
        <dbReference type="Proteomes" id="UP000550260"/>
    </source>
</evidence>
<evidence type="ECO:0000256" key="2">
    <source>
        <dbReference type="ARBA" id="ARBA00022729"/>
    </source>
</evidence>
<dbReference type="PANTHER" id="PTHR34216:SF3">
    <property type="entry name" value="POLY-BETA-1,6-N-ACETYL-D-GLUCOSAMINE N-DEACETYLASE"/>
    <property type="match status" value="1"/>
</dbReference>
<dbReference type="CDD" id="cd10918">
    <property type="entry name" value="CE4_NodB_like_5s_6s"/>
    <property type="match status" value="1"/>
</dbReference>
<dbReference type="EMBL" id="PJMY01000003">
    <property type="protein sequence ID" value="PKV95748.1"/>
    <property type="molecule type" value="Genomic_DNA"/>
</dbReference>
<keyword evidence="6" id="KW-1185">Reference proteome</keyword>
<dbReference type="EMBL" id="JACJHR010000033">
    <property type="protein sequence ID" value="MBB2502003.1"/>
    <property type="molecule type" value="Genomic_DNA"/>
</dbReference>
<dbReference type="AlphaFoldDB" id="A0A2N3WPF1"/>
<dbReference type="GO" id="GO:0005576">
    <property type="term" value="C:extracellular region"/>
    <property type="evidence" value="ECO:0007669"/>
    <property type="project" value="UniProtKB-SubCell"/>
</dbReference>
<evidence type="ECO:0000313" key="6">
    <source>
        <dbReference type="Proteomes" id="UP000233750"/>
    </source>
</evidence>
<evidence type="ECO:0000256" key="1">
    <source>
        <dbReference type="ARBA" id="ARBA00004613"/>
    </source>
</evidence>
<dbReference type="GO" id="GO:0016810">
    <property type="term" value="F:hydrolase activity, acting on carbon-nitrogen (but not peptide) bonds"/>
    <property type="evidence" value="ECO:0007669"/>
    <property type="project" value="InterPro"/>
</dbReference>
<reference evidence="4 7" key="2">
    <citation type="submission" date="2020-08" db="EMBL/GenBank/DDBJ databases">
        <title>Amycolatopsis echigonensis JCM 21831.</title>
        <authorList>
            <person name="Tedsree N."/>
            <person name="Kuncharoen N."/>
            <person name="Likhitwitayawuid K."/>
            <person name="Tanasupawat S."/>
        </authorList>
    </citation>
    <scope>NUCLEOTIDE SEQUENCE [LARGE SCALE GENOMIC DNA]</scope>
    <source>
        <strain evidence="4 7">JCM 21831</strain>
    </source>
</reference>
<dbReference type="InterPro" id="IPR011330">
    <property type="entry name" value="Glyco_hydro/deAcase_b/a-brl"/>
</dbReference>
<protein>
    <submittedName>
        <fullName evidence="5">Peptidoglycan/xylan/chitin deacetylase (PgdA/CDA1 family)</fullName>
    </submittedName>
    <submittedName>
        <fullName evidence="4">Polysaccharide deacetylase family protein</fullName>
    </submittedName>
</protein>
<dbReference type="Proteomes" id="UP000550260">
    <property type="component" value="Unassembled WGS sequence"/>
</dbReference>
<evidence type="ECO:0000259" key="3">
    <source>
        <dbReference type="PROSITE" id="PS51677"/>
    </source>
</evidence>
<dbReference type="RefSeq" id="WP_101438701.1">
    <property type="nucleotide sequence ID" value="NZ_JACJHR010000033.1"/>
</dbReference>
<dbReference type="PANTHER" id="PTHR34216">
    <property type="match status" value="1"/>
</dbReference>